<feature type="region of interest" description="Disordered" evidence="1">
    <location>
        <begin position="1"/>
        <end position="99"/>
    </location>
</feature>
<dbReference type="EMBL" id="CADCUA010000149">
    <property type="protein sequence ID" value="CAA9307936.1"/>
    <property type="molecule type" value="Genomic_DNA"/>
</dbReference>
<evidence type="ECO:0000256" key="1">
    <source>
        <dbReference type="SAM" id="MobiDB-lite"/>
    </source>
</evidence>
<feature type="non-terminal residue" evidence="2">
    <location>
        <position position="150"/>
    </location>
</feature>
<protein>
    <submittedName>
        <fullName evidence="2">Uncharacterized protein</fullName>
    </submittedName>
</protein>
<dbReference type="AlphaFoldDB" id="A0A6J4KKY7"/>
<sequence length="150" mass="16312">DRRAARGAGHECLAGPAAFPRSARRRAGPCVDRRRRGRSDRRGLPRGVAARAALSATHARRGAARGARSRARCTLRMRGTRRTGPAPAALPRRGRSEVHRTRLSRRCTLAGEPRPRSACTRPPCGARGAVRDRHALALAACRGRHVGRRL</sequence>
<feature type="non-terminal residue" evidence="2">
    <location>
        <position position="1"/>
    </location>
</feature>
<accession>A0A6J4KKY7</accession>
<gene>
    <name evidence="2" type="ORF">AVDCRST_MAG71-499</name>
</gene>
<feature type="compositionally biased region" description="Basic residues" evidence="1">
    <location>
        <begin position="22"/>
        <end position="39"/>
    </location>
</feature>
<evidence type="ECO:0000313" key="2">
    <source>
        <dbReference type="EMBL" id="CAA9307936.1"/>
    </source>
</evidence>
<feature type="compositionally biased region" description="Basic residues" evidence="1">
    <location>
        <begin position="58"/>
        <end position="81"/>
    </location>
</feature>
<proteinExistence type="predicted"/>
<organism evidence="2">
    <name type="scientific">uncultured Lysobacter sp</name>
    <dbReference type="NCBI Taxonomy" id="271060"/>
    <lineage>
        <taxon>Bacteria</taxon>
        <taxon>Pseudomonadati</taxon>
        <taxon>Pseudomonadota</taxon>
        <taxon>Gammaproteobacteria</taxon>
        <taxon>Lysobacterales</taxon>
        <taxon>Lysobacteraceae</taxon>
        <taxon>Lysobacter</taxon>
        <taxon>environmental samples</taxon>
    </lineage>
</organism>
<reference evidence="2" key="1">
    <citation type="submission" date="2020-02" db="EMBL/GenBank/DDBJ databases">
        <authorList>
            <person name="Meier V. D."/>
        </authorList>
    </citation>
    <scope>NUCLEOTIDE SEQUENCE</scope>
    <source>
        <strain evidence="2">AVDCRST_MAG71</strain>
    </source>
</reference>
<name>A0A6J4KKY7_9GAMM</name>
<feature type="compositionally biased region" description="Low complexity" evidence="1">
    <location>
        <begin position="45"/>
        <end position="57"/>
    </location>
</feature>